<feature type="region of interest" description="Disordered" evidence="2">
    <location>
        <begin position="1"/>
        <end position="44"/>
    </location>
</feature>
<dbReference type="KEGG" id="kfl:Kfla_5597"/>
<dbReference type="PANTHER" id="PTHR39159">
    <property type="match status" value="1"/>
</dbReference>
<reference evidence="5" key="1">
    <citation type="submission" date="2009-09" db="EMBL/GenBank/DDBJ databases">
        <title>The complete genome of Kribbella flavida DSM 17836.</title>
        <authorList>
            <consortium name="US DOE Joint Genome Institute (JGI-PGF)"/>
            <person name="Lucas S."/>
            <person name="Copeland A."/>
            <person name="Lapidus A."/>
            <person name="Glavina del Rio T."/>
            <person name="Dalin E."/>
            <person name="Tice H."/>
            <person name="Bruce D."/>
            <person name="Goodwin L."/>
            <person name="Pitluck S."/>
            <person name="Kyrpides N."/>
            <person name="Mavromatis K."/>
            <person name="Ivanova N."/>
            <person name="Saunders E."/>
            <person name="Brettin T."/>
            <person name="Detter J.C."/>
            <person name="Han C."/>
            <person name="Larimer F."/>
            <person name="Land M."/>
            <person name="Hauser L."/>
            <person name="Markowitz V."/>
            <person name="Cheng J.-F."/>
            <person name="Hugenholtz P."/>
            <person name="Woyke T."/>
            <person name="Wu D."/>
            <person name="Pukall R."/>
            <person name="Klenk H.-P."/>
            <person name="Eisen J.A."/>
        </authorList>
    </citation>
    <scope>NUCLEOTIDE SEQUENCE [LARGE SCALE GENOMIC DNA]</scope>
    <source>
        <strain evidence="5">DSM 17836 / JCM 10339 / NBRC 14399</strain>
    </source>
</reference>
<dbReference type="InterPro" id="IPR050212">
    <property type="entry name" value="Ntdp-like"/>
</dbReference>
<dbReference type="EMBL" id="CP001736">
    <property type="protein sequence ID" value="ADB34603.1"/>
    <property type="molecule type" value="Genomic_DNA"/>
</dbReference>
<accession>D2PNB9</accession>
<dbReference type="AlphaFoldDB" id="D2PNB9"/>
<feature type="compositionally biased region" description="Low complexity" evidence="2">
    <location>
        <begin position="1"/>
        <end position="16"/>
    </location>
</feature>
<dbReference type="InterPro" id="IPR035930">
    <property type="entry name" value="FomD-like_sf"/>
</dbReference>
<protein>
    <recommendedName>
        <fullName evidence="3">DUF402 domain-containing protein</fullName>
    </recommendedName>
</protein>
<evidence type="ECO:0000256" key="2">
    <source>
        <dbReference type="SAM" id="MobiDB-lite"/>
    </source>
</evidence>
<keyword evidence="5" id="KW-1185">Reference proteome</keyword>
<evidence type="ECO:0000256" key="1">
    <source>
        <dbReference type="ARBA" id="ARBA00022801"/>
    </source>
</evidence>
<dbReference type="Pfam" id="PF04167">
    <property type="entry name" value="DUF402"/>
    <property type="match status" value="1"/>
</dbReference>
<name>D2PNB9_KRIFD</name>
<dbReference type="eggNOG" id="COG2306">
    <property type="taxonomic scope" value="Bacteria"/>
</dbReference>
<keyword evidence="1" id="KW-0378">Hydrolase</keyword>
<dbReference type="Proteomes" id="UP000007967">
    <property type="component" value="Chromosome"/>
</dbReference>
<dbReference type="InterPro" id="IPR007295">
    <property type="entry name" value="DUF402"/>
</dbReference>
<evidence type="ECO:0000313" key="4">
    <source>
        <dbReference type="EMBL" id="ADB34603.1"/>
    </source>
</evidence>
<gene>
    <name evidence="4" type="ordered locus">Kfla_5597</name>
</gene>
<reference evidence="4 5" key="2">
    <citation type="journal article" date="2010" name="Stand. Genomic Sci.">
        <title>Complete genome sequence of Kribbella flavida type strain (IFO 14399).</title>
        <authorList>
            <person name="Pukall R."/>
            <person name="Lapidus A."/>
            <person name="Glavina Del Rio T."/>
            <person name="Copeland A."/>
            <person name="Tice H."/>
            <person name="Cheng J.-F."/>
            <person name="Lucas S."/>
            <person name="Chen F."/>
            <person name="Nolan M."/>
            <person name="LaButti K."/>
            <person name="Pati A."/>
            <person name="Ivanova N."/>
            <person name="Mavrommatis K."/>
            <person name="Mikhailova N."/>
            <person name="Pitluck S."/>
            <person name="Bruce D."/>
            <person name="Goodwin L."/>
            <person name="Land M."/>
            <person name="Hauser L."/>
            <person name="Chang Y.-J."/>
            <person name="Jeffries C.D."/>
            <person name="Chen A."/>
            <person name="Palaniappan K."/>
            <person name="Chain P."/>
            <person name="Rohde M."/>
            <person name="Goeker M."/>
            <person name="Bristow J."/>
            <person name="Eisen J.A."/>
            <person name="Markowitz V."/>
            <person name="Hugenholtz P."/>
            <person name="Kyrpides N.C."/>
            <person name="Klenk H.-P."/>
            <person name="Brettin T."/>
        </authorList>
    </citation>
    <scope>NUCLEOTIDE SEQUENCE [LARGE SCALE GENOMIC DNA]</scope>
    <source>
        <strain evidence="5">DSM 17836 / JCM 10339 / NBRC 14399</strain>
    </source>
</reference>
<dbReference type="GO" id="GO:0016787">
    <property type="term" value="F:hydrolase activity"/>
    <property type="evidence" value="ECO:0007669"/>
    <property type="project" value="UniProtKB-KW"/>
</dbReference>
<feature type="compositionally biased region" description="Basic and acidic residues" evidence="2">
    <location>
        <begin position="18"/>
        <end position="44"/>
    </location>
</feature>
<feature type="domain" description="DUF402" evidence="3">
    <location>
        <begin position="131"/>
        <end position="242"/>
    </location>
</feature>
<evidence type="ECO:0000313" key="5">
    <source>
        <dbReference type="Proteomes" id="UP000007967"/>
    </source>
</evidence>
<dbReference type="PANTHER" id="PTHR39159:SF1">
    <property type="entry name" value="UPF0374 PROTEIN YGAC"/>
    <property type="match status" value="1"/>
</dbReference>
<dbReference type="SUPFAM" id="SSF159234">
    <property type="entry name" value="FomD-like"/>
    <property type="match status" value="1"/>
</dbReference>
<proteinExistence type="predicted"/>
<sequence length="279" mass="30630">MTAAAVPDPEAAGDPEPAGDRKVAGDRESVGGRERAGNRELAADRVRAANPAPVAGSGAAEFWAPGTTIEWVYEGTGRHRDLPNVRPMTVVQHDADALVAWLAPGTPLIKPVLADGREMRHAGPVGMFTERRVLKLDIWRGTGILKVSPAGKPWSVWHFWDEDGTFRGWYVNLEAEHRRDPAARRTSTVDYVLDLWITPDRVIEWKDEDELEGAVAAGRFTPAEAARITADGHAAVREIESWATPFAEDWPSWTAPPTWRVPDAPTGFKVTHIAEELLS</sequence>
<dbReference type="STRING" id="479435.Kfla_5597"/>
<organism evidence="4 5">
    <name type="scientific">Kribbella flavida (strain DSM 17836 / JCM 10339 / NBRC 14399)</name>
    <dbReference type="NCBI Taxonomy" id="479435"/>
    <lineage>
        <taxon>Bacteria</taxon>
        <taxon>Bacillati</taxon>
        <taxon>Actinomycetota</taxon>
        <taxon>Actinomycetes</taxon>
        <taxon>Propionibacteriales</taxon>
        <taxon>Kribbellaceae</taxon>
        <taxon>Kribbella</taxon>
    </lineage>
</organism>
<dbReference type="HOGENOM" id="CLU_083275_1_0_11"/>
<dbReference type="Gene3D" id="2.40.380.10">
    <property type="entry name" value="FomD-like"/>
    <property type="match status" value="1"/>
</dbReference>
<evidence type="ECO:0000259" key="3">
    <source>
        <dbReference type="Pfam" id="PF04167"/>
    </source>
</evidence>